<protein>
    <submittedName>
        <fullName evidence="2">Uncharacterized protein</fullName>
    </submittedName>
</protein>
<gene>
    <name evidence="2" type="ORF">DESPIGER_1267</name>
</gene>
<evidence type="ECO:0000256" key="1">
    <source>
        <dbReference type="SAM" id="MobiDB-lite"/>
    </source>
</evidence>
<name>A0A1K1LEJ2_9BACT</name>
<dbReference type="AlphaFoldDB" id="A0A1K1LEJ2"/>
<sequence>MLFEEKRALRMQRPFCVRGMEKDRREGRSLKGRDAGEQSRPRGGGKEARQQAAGQEIMAQV</sequence>
<feature type="region of interest" description="Disordered" evidence="1">
    <location>
        <begin position="18"/>
        <end position="61"/>
    </location>
</feature>
<dbReference type="KEGG" id="dpg:DESPIGER_1267"/>
<dbReference type="EMBL" id="LT630450">
    <property type="protein sequence ID" value="SFV73117.1"/>
    <property type="molecule type" value="Genomic_DNA"/>
</dbReference>
<proteinExistence type="predicted"/>
<dbReference type="Proteomes" id="UP000186323">
    <property type="component" value="Chromosome I"/>
</dbReference>
<keyword evidence="3" id="KW-1185">Reference proteome</keyword>
<evidence type="ECO:0000313" key="3">
    <source>
        <dbReference type="Proteomes" id="UP000186323"/>
    </source>
</evidence>
<accession>A0A1K1LEJ2</accession>
<reference evidence="3" key="1">
    <citation type="submission" date="2016-10" db="EMBL/GenBank/DDBJ databases">
        <authorList>
            <person name="Wegmann U."/>
        </authorList>
    </citation>
    <scope>NUCLEOTIDE SEQUENCE [LARGE SCALE GENOMIC DNA]</scope>
</reference>
<organism evidence="2 3">
    <name type="scientific">Desulfovibrio piger</name>
    <dbReference type="NCBI Taxonomy" id="901"/>
    <lineage>
        <taxon>Bacteria</taxon>
        <taxon>Pseudomonadati</taxon>
        <taxon>Thermodesulfobacteriota</taxon>
        <taxon>Desulfovibrionia</taxon>
        <taxon>Desulfovibrionales</taxon>
        <taxon>Desulfovibrionaceae</taxon>
        <taxon>Desulfovibrio</taxon>
    </lineage>
</organism>
<feature type="compositionally biased region" description="Basic and acidic residues" evidence="1">
    <location>
        <begin position="19"/>
        <end position="49"/>
    </location>
</feature>
<evidence type="ECO:0000313" key="2">
    <source>
        <dbReference type="EMBL" id="SFV73117.1"/>
    </source>
</evidence>